<dbReference type="CDD" id="cd00167">
    <property type="entry name" value="SANT"/>
    <property type="match status" value="1"/>
</dbReference>
<organism evidence="7 8">
    <name type="scientific">Rhodosorus marinus</name>
    <dbReference type="NCBI Taxonomy" id="101924"/>
    <lineage>
        <taxon>Eukaryota</taxon>
        <taxon>Rhodophyta</taxon>
        <taxon>Stylonematophyceae</taxon>
        <taxon>Stylonematales</taxon>
        <taxon>Stylonemataceae</taxon>
        <taxon>Rhodosorus</taxon>
    </lineage>
</organism>
<feature type="compositionally biased region" description="Basic and acidic residues" evidence="4">
    <location>
        <begin position="100"/>
        <end position="120"/>
    </location>
</feature>
<reference evidence="7 8" key="1">
    <citation type="journal article" date="2023" name="Nat. Commun.">
        <title>Origin of minicircular mitochondrial genomes in red algae.</title>
        <authorList>
            <person name="Lee Y."/>
            <person name="Cho C.H."/>
            <person name="Lee Y.M."/>
            <person name="Park S.I."/>
            <person name="Yang J.H."/>
            <person name="West J.A."/>
            <person name="Bhattacharya D."/>
            <person name="Yoon H.S."/>
        </authorList>
    </citation>
    <scope>NUCLEOTIDE SEQUENCE [LARGE SCALE GENOMIC DNA]</scope>
    <source>
        <strain evidence="7 8">CCMP1338</strain>
        <tissue evidence="7">Whole cell</tissue>
    </source>
</reference>
<dbReference type="SMART" id="SM00717">
    <property type="entry name" value="SANT"/>
    <property type="match status" value="1"/>
</dbReference>
<dbReference type="Pfam" id="PF00249">
    <property type="entry name" value="Myb_DNA-binding"/>
    <property type="match status" value="1"/>
</dbReference>
<evidence type="ECO:0000256" key="1">
    <source>
        <dbReference type="ARBA" id="ARBA00023015"/>
    </source>
</evidence>
<keyword evidence="3" id="KW-0539">Nucleus</keyword>
<dbReference type="PROSITE" id="PS51294">
    <property type="entry name" value="HTH_MYB"/>
    <property type="match status" value="1"/>
</dbReference>
<evidence type="ECO:0000256" key="3">
    <source>
        <dbReference type="ARBA" id="ARBA00023242"/>
    </source>
</evidence>
<evidence type="ECO:0008006" key="9">
    <source>
        <dbReference type="Google" id="ProtNLM"/>
    </source>
</evidence>
<dbReference type="NCBIfam" id="TIGR01557">
    <property type="entry name" value="myb_SHAQKYF"/>
    <property type="match status" value="1"/>
</dbReference>
<proteinExistence type="predicted"/>
<dbReference type="EMBL" id="JAMWBK010000004">
    <property type="protein sequence ID" value="KAJ8906250.1"/>
    <property type="molecule type" value="Genomic_DNA"/>
</dbReference>
<feature type="region of interest" description="Disordered" evidence="4">
    <location>
        <begin position="98"/>
        <end position="120"/>
    </location>
</feature>
<comment type="caution">
    <text evidence="7">The sequence shown here is derived from an EMBL/GenBank/DDBJ whole genome shotgun (WGS) entry which is preliminary data.</text>
</comment>
<evidence type="ECO:0000313" key="7">
    <source>
        <dbReference type="EMBL" id="KAJ8906250.1"/>
    </source>
</evidence>
<feature type="compositionally biased region" description="Basic and acidic residues" evidence="4">
    <location>
        <begin position="23"/>
        <end position="34"/>
    </location>
</feature>
<sequence>MLMIDADGEGSLMCDGDTSEETYGLKDWDRHDNGDDMNTSSWFESTIEDESGKEFSLITSDAASQELILRQQKRIDELEADLNNAQADIKRLKMQAAQIAEEKRQKKSSGSEKRSSSRYWTSEEHQRFLEGLAMYGHRDVKAISKHVGTRNATQVRTHAQKYYLRLSRQAGKSAKGVSSPMSSKTAASSENSRSSKEQGKLKTAAVH</sequence>
<evidence type="ECO:0000256" key="4">
    <source>
        <dbReference type="SAM" id="MobiDB-lite"/>
    </source>
</evidence>
<dbReference type="Gene3D" id="1.10.10.60">
    <property type="entry name" value="Homeodomain-like"/>
    <property type="match status" value="1"/>
</dbReference>
<dbReference type="PROSITE" id="PS51293">
    <property type="entry name" value="SANT"/>
    <property type="match status" value="1"/>
</dbReference>
<evidence type="ECO:0000259" key="6">
    <source>
        <dbReference type="PROSITE" id="PS51294"/>
    </source>
</evidence>
<dbReference type="SUPFAM" id="SSF46689">
    <property type="entry name" value="Homeodomain-like"/>
    <property type="match status" value="1"/>
</dbReference>
<keyword evidence="2" id="KW-0804">Transcription</keyword>
<dbReference type="GO" id="GO:0003677">
    <property type="term" value="F:DNA binding"/>
    <property type="evidence" value="ECO:0007669"/>
    <property type="project" value="InterPro"/>
</dbReference>
<dbReference type="InterPro" id="IPR006447">
    <property type="entry name" value="Myb_dom_plants"/>
</dbReference>
<protein>
    <recommendedName>
        <fullName evidence="9">HTH myb-type domain-containing protein</fullName>
    </recommendedName>
</protein>
<dbReference type="InterPro" id="IPR017884">
    <property type="entry name" value="SANT_dom"/>
</dbReference>
<feature type="domain" description="HTH myb-type" evidence="6">
    <location>
        <begin position="120"/>
        <end position="167"/>
    </location>
</feature>
<feature type="compositionally biased region" description="Low complexity" evidence="4">
    <location>
        <begin position="178"/>
        <end position="189"/>
    </location>
</feature>
<keyword evidence="1" id="KW-0805">Transcription regulation</keyword>
<dbReference type="PANTHER" id="PTHR44042:SF67">
    <property type="entry name" value="MYB-LIKE PROTEIN I"/>
    <property type="match status" value="1"/>
</dbReference>
<evidence type="ECO:0000259" key="5">
    <source>
        <dbReference type="PROSITE" id="PS51293"/>
    </source>
</evidence>
<name>A0AAV8UUM1_9RHOD</name>
<feature type="region of interest" description="Disordered" evidence="4">
    <location>
        <begin position="166"/>
        <end position="207"/>
    </location>
</feature>
<accession>A0AAV8UUM1</accession>
<dbReference type="Proteomes" id="UP001157974">
    <property type="component" value="Unassembled WGS sequence"/>
</dbReference>
<evidence type="ECO:0000313" key="8">
    <source>
        <dbReference type="Proteomes" id="UP001157974"/>
    </source>
</evidence>
<dbReference type="InterPro" id="IPR001005">
    <property type="entry name" value="SANT/Myb"/>
</dbReference>
<dbReference type="InterPro" id="IPR009057">
    <property type="entry name" value="Homeodomain-like_sf"/>
</dbReference>
<dbReference type="PANTHER" id="PTHR44042">
    <property type="entry name" value="DUPLICATED HOMEODOMAIN-LIKE SUPERFAMILY PROTEIN-RELATED"/>
    <property type="match status" value="1"/>
</dbReference>
<evidence type="ECO:0000256" key="2">
    <source>
        <dbReference type="ARBA" id="ARBA00023163"/>
    </source>
</evidence>
<feature type="domain" description="SANT" evidence="5">
    <location>
        <begin position="115"/>
        <end position="167"/>
    </location>
</feature>
<dbReference type="AlphaFoldDB" id="A0AAV8UUM1"/>
<keyword evidence="8" id="KW-1185">Reference proteome</keyword>
<gene>
    <name evidence="7" type="ORF">NDN08_002743</name>
</gene>
<feature type="region of interest" description="Disordered" evidence="4">
    <location>
        <begin position="1"/>
        <end position="35"/>
    </location>
</feature>
<dbReference type="InterPro" id="IPR017930">
    <property type="entry name" value="Myb_dom"/>
</dbReference>